<gene>
    <name evidence="2" type="ORF">SAMN04488115_11852</name>
</gene>
<evidence type="ECO:0000313" key="2">
    <source>
        <dbReference type="EMBL" id="SEG81505.1"/>
    </source>
</evidence>
<dbReference type="PROSITE" id="PS00372">
    <property type="entry name" value="PTS_EIIA_TYPE_2_HIS"/>
    <property type="match status" value="1"/>
</dbReference>
<dbReference type="PANTHER" id="PTHR47738:SF1">
    <property type="entry name" value="NITROGEN REGULATORY PROTEIN"/>
    <property type="match status" value="1"/>
</dbReference>
<keyword evidence="3" id="KW-1185">Reference proteome</keyword>
<dbReference type="GO" id="GO:0030295">
    <property type="term" value="F:protein kinase activator activity"/>
    <property type="evidence" value="ECO:0007669"/>
    <property type="project" value="TreeGrafter"/>
</dbReference>
<sequence>MNTTMKASDFIRPDNVILDLPAPTKARALQIIAKKAEAALSIPASVILDALLRRENLGSTGVGEGVAIPHAPVPGLAKPFGLLARLGKPVDFESIDGMPVDIVIVLLTPGNPGRDHLNMLACAARHLRSQTVLYGIRAAATADQLYAAIAADV</sequence>
<dbReference type="SUPFAM" id="SSF55804">
    <property type="entry name" value="Phoshotransferase/anion transport protein"/>
    <property type="match status" value="1"/>
</dbReference>
<dbReference type="InterPro" id="IPR016152">
    <property type="entry name" value="PTrfase/Anion_transptr"/>
</dbReference>
<dbReference type="EMBL" id="FNUY01000018">
    <property type="protein sequence ID" value="SEG81505.1"/>
    <property type="molecule type" value="Genomic_DNA"/>
</dbReference>
<reference evidence="2 3" key="1">
    <citation type="submission" date="2016-10" db="EMBL/GenBank/DDBJ databases">
        <authorList>
            <person name="de Groot N.N."/>
        </authorList>
    </citation>
    <scope>NUCLEOTIDE SEQUENCE [LARGE SCALE GENOMIC DNA]</scope>
    <source>
        <strain evidence="2 3">DSM 26656</strain>
    </source>
</reference>
<dbReference type="PROSITE" id="PS51094">
    <property type="entry name" value="PTS_EIIA_TYPE_2"/>
    <property type="match status" value="1"/>
</dbReference>
<evidence type="ECO:0000313" key="3">
    <source>
        <dbReference type="Proteomes" id="UP000236743"/>
    </source>
</evidence>
<dbReference type="RefSeq" id="WP_244595806.1">
    <property type="nucleotide sequence ID" value="NZ_FNUY01000018.1"/>
</dbReference>
<organism evidence="2 3">
    <name type="scientific">Bosea lathyri</name>
    <dbReference type="NCBI Taxonomy" id="1036778"/>
    <lineage>
        <taxon>Bacteria</taxon>
        <taxon>Pseudomonadati</taxon>
        <taxon>Pseudomonadota</taxon>
        <taxon>Alphaproteobacteria</taxon>
        <taxon>Hyphomicrobiales</taxon>
        <taxon>Boseaceae</taxon>
        <taxon>Bosea</taxon>
    </lineage>
</organism>
<dbReference type="Proteomes" id="UP000236743">
    <property type="component" value="Unassembled WGS sequence"/>
</dbReference>
<dbReference type="PANTHER" id="PTHR47738">
    <property type="entry name" value="PTS SYSTEM FRUCTOSE-LIKE EIIA COMPONENT-RELATED"/>
    <property type="match status" value="1"/>
</dbReference>
<dbReference type="Pfam" id="PF00359">
    <property type="entry name" value="PTS_EIIA_2"/>
    <property type="match status" value="1"/>
</dbReference>
<accession>A0A1H6D9Y7</accession>
<dbReference type="InterPro" id="IPR051541">
    <property type="entry name" value="PTS_SugarTrans_NitroReg"/>
</dbReference>
<feature type="domain" description="PTS EIIA type-2" evidence="1">
    <location>
        <begin position="9"/>
        <end position="152"/>
    </location>
</feature>
<dbReference type="InterPro" id="IPR002178">
    <property type="entry name" value="PTS_EIIA_type-2_dom"/>
</dbReference>
<dbReference type="AlphaFoldDB" id="A0A1H6D9Y7"/>
<name>A0A1H6D9Y7_9HYPH</name>
<dbReference type="CDD" id="cd00211">
    <property type="entry name" value="PTS_IIA_fru"/>
    <property type="match status" value="1"/>
</dbReference>
<protein>
    <submittedName>
        <fullName evidence="2">PTS IIA-like nitrogen-regulatory protein PtsN</fullName>
    </submittedName>
</protein>
<proteinExistence type="predicted"/>
<dbReference type="Gene3D" id="3.40.930.10">
    <property type="entry name" value="Mannitol-specific EII, Chain A"/>
    <property type="match status" value="1"/>
</dbReference>
<evidence type="ECO:0000259" key="1">
    <source>
        <dbReference type="PROSITE" id="PS51094"/>
    </source>
</evidence>